<dbReference type="PANTHER" id="PTHR44329">
    <property type="entry name" value="SERINE/THREONINE-PROTEIN KINASE TNNI3K-RELATED"/>
    <property type="match status" value="1"/>
</dbReference>
<dbReference type="EMBL" id="WIUZ02000003">
    <property type="protein sequence ID" value="KAF9789408.1"/>
    <property type="molecule type" value="Genomic_DNA"/>
</dbReference>
<dbReference type="GO" id="GO:0004674">
    <property type="term" value="F:protein serine/threonine kinase activity"/>
    <property type="evidence" value="ECO:0007669"/>
    <property type="project" value="TreeGrafter"/>
</dbReference>
<dbReference type="Gene3D" id="1.10.510.10">
    <property type="entry name" value="Transferase(Phosphotransferase) domain 1"/>
    <property type="match status" value="1"/>
</dbReference>
<dbReference type="InterPro" id="IPR011009">
    <property type="entry name" value="Kinase-like_dom_sf"/>
</dbReference>
<dbReference type="InterPro" id="IPR008271">
    <property type="entry name" value="Ser/Thr_kinase_AS"/>
</dbReference>
<evidence type="ECO:0000259" key="1">
    <source>
        <dbReference type="PROSITE" id="PS50011"/>
    </source>
</evidence>
<accession>A0A9P6HL54</accession>
<dbReference type="InterPro" id="IPR001245">
    <property type="entry name" value="Ser-Thr/Tyr_kinase_cat_dom"/>
</dbReference>
<dbReference type="GO" id="GO:0005524">
    <property type="term" value="F:ATP binding"/>
    <property type="evidence" value="ECO:0007669"/>
    <property type="project" value="InterPro"/>
</dbReference>
<dbReference type="OrthoDB" id="1668230at2759"/>
<evidence type="ECO:0000313" key="2">
    <source>
        <dbReference type="EMBL" id="KAF9789408.1"/>
    </source>
</evidence>
<dbReference type="Proteomes" id="UP000736335">
    <property type="component" value="Unassembled WGS sequence"/>
</dbReference>
<dbReference type="PROSITE" id="PS50011">
    <property type="entry name" value="PROTEIN_KINASE_DOM"/>
    <property type="match status" value="1"/>
</dbReference>
<comment type="caution">
    <text evidence="2">The sequence shown here is derived from an EMBL/GenBank/DDBJ whole genome shotgun (WGS) entry which is preliminary data.</text>
</comment>
<dbReference type="SUPFAM" id="SSF56112">
    <property type="entry name" value="Protein kinase-like (PK-like)"/>
    <property type="match status" value="1"/>
</dbReference>
<evidence type="ECO:0000313" key="3">
    <source>
        <dbReference type="Proteomes" id="UP000736335"/>
    </source>
</evidence>
<dbReference type="SMART" id="SM00220">
    <property type="entry name" value="S_TKc"/>
    <property type="match status" value="1"/>
</dbReference>
<keyword evidence="3" id="KW-1185">Reference proteome</keyword>
<dbReference type="InterPro" id="IPR051681">
    <property type="entry name" value="Ser/Thr_Kinases-Pseudokinases"/>
</dbReference>
<dbReference type="PROSITE" id="PS00108">
    <property type="entry name" value="PROTEIN_KINASE_ST"/>
    <property type="match status" value="1"/>
</dbReference>
<protein>
    <submittedName>
        <fullName evidence="2">Kinase-like domain-containing protein</fullName>
    </submittedName>
</protein>
<reference evidence="2" key="1">
    <citation type="journal article" date="2020" name="Nat. Commun.">
        <title>Large-scale genome sequencing of mycorrhizal fungi provides insights into the early evolution of symbiotic traits.</title>
        <authorList>
            <person name="Miyauchi S."/>
            <person name="Kiss E."/>
            <person name="Kuo A."/>
            <person name="Drula E."/>
            <person name="Kohler A."/>
            <person name="Sanchez-Garcia M."/>
            <person name="Morin E."/>
            <person name="Andreopoulos B."/>
            <person name="Barry K.W."/>
            <person name="Bonito G."/>
            <person name="Buee M."/>
            <person name="Carver A."/>
            <person name="Chen C."/>
            <person name="Cichocki N."/>
            <person name="Clum A."/>
            <person name="Culley D."/>
            <person name="Crous P.W."/>
            <person name="Fauchery L."/>
            <person name="Girlanda M."/>
            <person name="Hayes R.D."/>
            <person name="Keri Z."/>
            <person name="LaButti K."/>
            <person name="Lipzen A."/>
            <person name="Lombard V."/>
            <person name="Magnuson J."/>
            <person name="Maillard F."/>
            <person name="Murat C."/>
            <person name="Nolan M."/>
            <person name="Ohm R.A."/>
            <person name="Pangilinan J."/>
            <person name="Pereira M.F."/>
            <person name="Perotto S."/>
            <person name="Peter M."/>
            <person name="Pfister S."/>
            <person name="Riley R."/>
            <person name="Sitrit Y."/>
            <person name="Stielow J.B."/>
            <person name="Szollosi G."/>
            <person name="Zifcakova L."/>
            <person name="Stursova M."/>
            <person name="Spatafora J.W."/>
            <person name="Tedersoo L."/>
            <person name="Vaario L.M."/>
            <person name="Yamada A."/>
            <person name="Yan M."/>
            <person name="Wang P."/>
            <person name="Xu J."/>
            <person name="Bruns T."/>
            <person name="Baldrian P."/>
            <person name="Vilgalys R."/>
            <person name="Dunand C."/>
            <person name="Henrissat B."/>
            <person name="Grigoriev I.V."/>
            <person name="Hibbett D."/>
            <person name="Nagy L.G."/>
            <person name="Martin F.M."/>
        </authorList>
    </citation>
    <scope>NUCLEOTIDE SEQUENCE</scope>
    <source>
        <strain evidence="2">UH-Tt-Lm1</strain>
    </source>
</reference>
<dbReference type="InterPro" id="IPR000719">
    <property type="entry name" value="Prot_kinase_dom"/>
</dbReference>
<organism evidence="2 3">
    <name type="scientific">Thelephora terrestris</name>
    <dbReference type="NCBI Taxonomy" id="56493"/>
    <lineage>
        <taxon>Eukaryota</taxon>
        <taxon>Fungi</taxon>
        <taxon>Dikarya</taxon>
        <taxon>Basidiomycota</taxon>
        <taxon>Agaricomycotina</taxon>
        <taxon>Agaricomycetes</taxon>
        <taxon>Thelephorales</taxon>
        <taxon>Thelephoraceae</taxon>
        <taxon>Thelephora</taxon>
    </lineage>
</organism>
<proteinExistence type="predicted"/>
<name>A0A9P6HL54_9AGAM</name>
<dbReference type="AlphaFoldDB" id="A0A9P6HL54"/>
<sequence length="400" mass="44869">MTSDTIRDTPLWLDTVVNWDGNSPDIHQALIAGFEAEDYLTCIKGLEERGIEPVSYINNLDKVINSLPSDSDFRQQCLRALRKTCGLHGILPDSYTITYALNKTGGRAIANGSFADVWKVTNGNDEVFAVKVLRVTEQELEQIKKTYCKEVVVFKRVDHQNVLSIEGVAPTLFEFCMVSRWMEHGNMSDYLNEHPGANRLELLIGVAHGLNYLHCNQVVHGDLKSSNVLIDTGGIPRICDYGLSSTTRNDCSVNASTPNHGSTFRYRAPELLDTEKAAETKKKRPTSKSDVYSLSMVIVELVTGKVPFAGLTDYNAVRLVSKGKRPTKPRRFDFPGTSEAVWKVAEKCWHSKADRRPEVKGVLLDFDKITNSVEGGDGQSTWKRMWHYVSNRMPFRFGDS</sequence>
<dbReference type="Pfam" id="PF07714">
    <property type="entry name" value="PK_Tyr_Ser-Thr"/>
    <property type="match status" value="1"/>
</dbReference>
<reference evidence="2" key="2">
    <citation type="submission" date="2020-11" db="EMBL/GenBank/DDBJ databases">
        <authorList>
            <consortium name="DOE Joint Genome Institute"/>
            <person name="Kuo A."/>
            <person name="Miyauchi S."/>
            <person name="Kiss E."/>
            <person name="Drula E."/>
            <person name="Kohler A."/>
            <person name="Sanchez-Garcia M."/>
            <person name="Andreopoulos B."/>
            <person name="Barry K.W."/>
            <person name="Bonito G."/>
            <person name="Buee M."/>
            <person name="Carver A."/>
            <person name="Chen C."/>
            <person name="Cichocki N."/>
            <person name="Clum A."/>
            <person name="Culley D."/>
            <person name="Crous P.W."/>
            <person name="Fauchery L."/>
            <person name="Girlanda M."/>
            <person name="Hayes R."/>
            <person name="Keri Z."/>
            <person name="Labutti K."/>
            <person name="Lipzen A."/>
            <person name="Lombard V."/>
            <person name="Magnuson J."/>
            <person name="Maillard F."/>
            <person name="Morin E."/>
            <person name="Murat C."/>
            <person name="Nolan M."/>
            <person name="Ohm R."/>
            <person name="Pangilinan J."/>
            <person name="Pereira M."/>
            <person name="Perotto S."/>
            <person name="Peter M."/>
            <person name="Riley R."/>
            <person name="Sitrit Y."/>
            <person name="Stielow B."/>
            <person name="Szollosi G."/>
            <person name="Zifcakova L."/>
            <person name="Stursova M."/>
            <person name="Spatafora J.W."/>
            <person name="Tedersoo L."/>
            <person name="Vaario L.-M."/>
            <person name="Yamada A."/>
            <person name="Yan M."/>
            <person name="Wang P."/>
            <person name="Xu J."/>
            <person name="Bruns T."/>
            <person name="Baldrian P."/>
            <person name="Vilgalys R."/>
            <person name="Henrissat B."/>
            <person name="Grigoriev I.V."/>
            <person name="Hibbett D."/>
            <person name="Nagy L.G."/>
            <person name="Martin F.M."/>
        </authorList>
    </citation>
    <scope>NUCLEOTIDE SEQUENCE</scope>
    <source>
        <strain evidence="2">UH-Tt-Lm1</strain>
    </source>
</reference>
<gene>
    <name evidence="2" type="ORF">BJ322DRAFT_532895</name>
</gene>
<keyword evidence="2" id="KW-0808">Transferase</keyword>
<feature type="domain" description="Protein kinase" evidence="1">
    <location>
        <begin position="103"/>
        <end position="370"/>
    </location>
</feature>
<keyword evidence="2" id="KW-0418">Kinase</keyword>